<evidence type="ECO:0000313" key="3">
    <source>
        <dbReference type="Proteomes" id="UP000236343"/>
    </source>
</evidence>
<dbReference type="VEuPathDB" id="ToxoDB:TGCOUG_273580B"/>
<dbReference type="EMBL" id="AGQR02000472">
    <property type="protein sequence ID" value="PIM04288.1"/>
    <property type="molecule type" value="Genomic_DNA"/>
</dbReference>
<proteinExistence type="predicted"/>
<protein>
    <submittedName>
        <fullName evidence="2">Putative oligomeric subunit 2</fullName>
    </submittedName>
</protein>
<dbReference type="GO" id="GO:0015031">
    <property type="term" value="P:protein transport"/>
    <property type="evidence" value="ECO:0007669"/>
    <property type="project" value="InterPro"/>
</dbReference>
<reference evidence="2 3" key="1">
    <citation type="journal article" date="2016" name="Nat. Commun.">
        <title>Local admixture of amplified and diversified secreted pathogenesis determinants shapes mosaic Toxoplasma gondii genomes.</title>
        <authorList>
            <person name="Lorenzi H."/>
            <person name="Khan A."/>
            <person name="Behnke M.S."/>
            <person name="Namasivayam S."/>
            <person name="Swapna L.S."/>
            <person name="Hadjithomas M."/>
            <person name="Karamycheva S."/>
            <person name="Pinney D."/>
            <person name="Brunk B.P."/>
            <person name="Ajioka J.W."/>
            <person name="Ajzenberg D."/>
            <person name="Boothroyd J.C."/>
            <person name="Boyle J.P."/>
            <person name="Darde M.L."/>
            <person name="Diaz-Miranda M.A."/>
            <person name="Dubey J.P."/>
            <person name="Fritz H.M."/>
            <person name="Gennari S.M."/>
            <person name="Gregory B.D."/>
            <person name="Kim K."/>
            <person name="Saeij J.P."/>
            <person name="Su C."/>
            <person name="White M.W."/>
            <person name="Zhu X.Q."/>
            <person name="Howe D.K."/>
            <person name="Rosenthal B.M."/>
            <person name="Grigg M.E."/>
            <person name="Parkinson J."/>
            <person name="Liu L."/>
            <person name="Kissinger J.C."/>
            <person name="Roos D.S."/>
            <person name="Sibley L.D."/>
        </authorList>
    </citation>
    <scope>NUCLEOTIDE SEQUENCE [LARGE SCALE GENOMIC DNA]</scope>
    <source>
        <strain evidence="2 3">COUG</strain>
    </source>
</reference>
<evidence type="ECO:0000313" key="2">
    <source>
        <dbReference type="EMBL" id="PIM04288.1"/>
    </source>
</evidence>
<feature type="domain" description="COG complex component COG2 C-terminal" evidence="1">
    <location>
        <begin position="6"/>
        <end position="122"/>
    </location>
</feature>
<accession>A0A2G8YAJ1</accession>
<gene>
    <name evidence="2" type="ORF">TGCOUG_273580B</name>
</gene>
<dbReference type="GO" id="GO:0006891">
    <property type="term" value="P:intra-Golgi vesicle-mediated transport"/>
    <property type="evidence" value="ECO:0007669"/>
    <property type="project" value="TreeGrafter"/>
</dbReference>
<dbReference type="PANTHER" id="PTHR12961">
    <property type="entry name" value="CONSERVED OLIGOMERIC GOLGI COMPLEX COMPONENT 2"/>
    <property type="match status" value="1"/>
</dbReference>
<dbReference type="AlphaFoldDB" id="A0A2G8YAJ1"/>
<dbReference type="GO" id="GO:0016020">
    <property type="term" value="C:membrane"/>
    <property type="evidence" value="ECO:0007669"/>
    <property type="project" value="InterPro"/>
</dbReference>
<name>A0A2G8YAJ1_TOXGO</name>
<dbReference type="Proteomes" id="UP000236343">
    <property type="component" value="Unassembled WGS sequence"/>
</dbReference>
<organism evidence="2 3">
    <name type="scientific">Toxoplasma gondii COUG</name>
    <dbReference type="NCBI Taxonomy" id="1074873"/>
    <lineage>
        <taxon>Eukaryota</taxon>
        <taxon>Sar</taxon>
        <taxon>Alveolata</taxon>
        <taxon>Apicomplexa</taxon>
        <taxon>Conoidasida</taxon>
        <taxon>Coccidia</taxon>
        <taxon>Eucoccidiorida</taxon>
        <taxon>Eimeriorina</taxon>
        <taxon>Sarcocystidae</taxon>
        <taxon>Toxoplasma</taxon>
    </lineage>
</organism>
<sequence>MISKGRLLPLRSIPAAYRMTQKQAPRCASPYIDRVLQPLLLFRSTVDAVLPGDAGRSVLRRVATMVSSLWIEEVELLLQTEERKESALQRLQRGSVGSAQKQTGAGGTLTDFEKMKLQLFLDGQTLGEALLRQLAEEQPQSRLLRTHFSLLDKLGDNTQKSHSG</sequence>
<dbReference type="PANTHER" id="PTHR12961:SF0">
    <property type="entry name" value="CONSERVED OLIGOMERIC GOLGI COMPLEX SUBUNIT 2"/>
    <property type="match status" value="1"/>
</dbReference>
<evidence type="ECO:0000259" key="1">
    <source>
        <dbReference type="Pfam" id="PF12022"/>
    </source>
</evidence>
<dbReference type="InterPro" id="IPR024603">
    <property type="entry name" value="COG_complex_COG2_C"/>
</dbReference>
<dbReference type="GO" id="GO:0007030">
    <property type="term" value="P:Golgi organization"/>
    <property type="evidence" value="ECO:0007669"/>
    <property type="project" value="InterPro"/>
</dbReference>
<dbReference type="GO" id="GO:0017119">
    <property type="term" value="C:Golgi transport complex"/>
    <property type="evidence" value="ECO:0007669"/>
    <property type="project" value="TreeGrafter"/>
</dbReference>
<dbReference type="Pfam" id="PF12022">
    <property type="entry name" value="COG2_C"/>
    <property type="match status" value="1"/>
</dbReference>
<dbReference type="InterPro" id="IPR009316">
    <property type="entry name" value="COG2"/>
</dbReference>
<comment type="caution">
    <text evidence="2">The sequence shown here is derived from an EMBL/GenBank/DDBJ whole genome shotgun (WGS) entry which is preliminary data.</text>
</comment>